<dbReference type="PRINTS" id="PR00501">
    <property type="entry name" value="KELCHREPEAT"/>
</dbReference>
<dbReference type="FunFam" id="3.30.710.10:FF:000001">
    <property type="entry name" value="Kelch-like family member 20"/>
    <property type="match status" value="1"/>
</dbReference>
<dbReference type="Pfam" id="PF00651">
    <property type="entry name" value="BTB"/>
    <property type="match status" value="1"/>
</dbReference>
<organism evidence="1 2">
    <name type="scientific">Paramuricea clavata</name>
    <name type="common">Red gorgonian</name>
    <name type="synonym">Violescent sea-whip</name>
    <dbReference type="NCBI Taxonomy" id="317549"/>
    <lineage>
        <taxon>Eukaryota</taxon>
        <taxon>Metazoa</taxon>
        <taxon>Cnidaria</taxon>
        <taxon>Anthozoa</taxon>
        <taxon>Octocorallia</taxon>
        <taxon>Malacalcyonacea</taxon>
        <taxon>Plexauridae</taxon>
        <taxon>Paramuricea</taxon>
    </lineage>
</organism>
<dbReference type="SUPFAM" id="SSF54695">
    <property type="entry name" value="POZ domain"/>
    <property type="match status" value="1"/>
</dbReference>
<evidence type="ECO:0000313" key="1">
    <source>
        <dbReference type="EMBL" id="CAB3982526.1"/>
    </source>
</evidence>
<dbReference type="SUPFAM" id="SSF117281">
    <property type="entry name" value="Kelch motif"/>
    <property type="match status" value="2"/>
</dbReference>
<dbReference type="Proteomes" id="UP001152795">
    <property type="component" value="Unassembled WGS sequence"/>
</dbReference>
<dbReference type="InterPro" id="IPR011705">
    <property type="entry name" value="BACK"/>
</dbReference>
<protein>
    <submittedName>
        <fullName evidence="1">Kelch 20</fullName>
    </submittedName>
</protein>
<proteinExistence type="predicted"/>
<dbReference type="PANTHER" id="PTHR24412:SF475">
    <property type="entry name" value="KELCH-LIKE PROTEIN 17"/>
    <property type="match status" value="1"/>
</dbReference>
<gene>
    <name evidence="1" type="ORF">PACLA_8A070323</name>
</gene>
<dbReference type="InterPro" id="IPR006652">
    <property type="entry name" value="Kelch_1"/>
</dbReference>
<sequence length="577" mass="64346">MAGVNGIFIKTESPFMSHTVCSHATRVLSLMNRHRREKEKLCDVVLRVGSRDITTHRAVLAACSPYFYAMFSGELAESRSRVVAMQDIHPDIMENLVEFAYTGRININVENVQALLATSSLIQFHEVGELCCKFLETQLDPSNCLGIRKFVEAHGCTNFLESVDRFVLEKFKEVVKSEEYNLLPGELLIKVLSSDDLNVNFEEEVYESVLKWVSFNISERSELLPRILENVRLPLISKDYLLSKIDNEPLVRLNMACRDLLDEAKNYYLVPDRRAQMRCKRTKPRKSTVGWLFAVGGKEAGETIANSVECYHMYSNKWQRAAPLNSARQQLGVGVISGSLYAVGGSDGYSRLNSVERYDRELDRWTYTKSLNTSRSGVGVGTLGDALYALGGYDGRTCLKTVERYDPQVDCWSCVASLNVTRSFPGVAELGNSLFVIGGNDGTSFLNSCEHYDPLTNRWSYVPPMSRPRAGVGAAVVDGILYVAGGFDGISRLSLVEMFEPRMNAWQEVAAMNSCRDGVCMVNYGSQLYAIGGIDGPSYLSTVEIFDPKNNKWEEVLQMETCRAAAGVAVLPDVYGM</sequence>
<dbReference type="Gene3D" id="3.30.710.10">
    <property type="entry name" value="Potassium Channel Kv1.1, Chain A"/>
    <property type="match status" value="1"/>
</dbReference>
<dbReference type="Gene3D" id="2.120.10.80">
    <property type="entry name" value="Kelch-type beta propeller"/>
    <property type="match status" value="2"/>
</dbReference>
<dbReference type="SMART" id="SM00612">
    <property type="entry name" value="Kelch"/>
    <property type="match status" value="6"/>
</dbReference>
<dbReference type="OrthoDB" id="45365at2759"/>
<dbReference type="InterPro" id="IPR000210">
    <property type="entry name" value="BTB/POZ_dom"/>
</dbReference>
<reference evidence="1" key="1">
    <citation type="submission" date="2020-04" db="EMBL/GenBank/DDBJ databases">
        <authorList>
            <person name="Alioto T."/>
            <person name="Alioto T."/>
            <person name="Gomez Garrido J."/>
        </authorList>
    </citation>
    <scope>NUCLEOTIDE SEQUENCE</scope>
    <source>
        <strain evidence="1">A484AB</strain>
    </source>
</reference>
<dbReference type="AlphaFoldDB" id="A0A6S7G2R0"/>
<dbReference type="SMART" id="SM00875">
    <property type="entry name" value="BACK"/>
    <property type="match status" value="1"/>
</dbReference>
<dbReference type="PANTHER" id="PTHR24412">
    <property type="entry name" value="KELCH PROTEIN"/>
    <property type="match status" value="1"/>
</dbReference>
<dbReference type="InterPro" id="IPR015915">
    <property type="entry name" value="Kelch-typ_b-propeller"/>
</dbReference>
<dbReference type="InterPro" id="IPR017096">
    <property type="entry name" value="BTB-kelch_protein"/>
</dbReference>
<dbReference type="InterPro" id="IPR011333">
    <property type="entry name" value="SKP1/BTB/POZ_sf"/>
</dbReference>
<keyword evidence="2" id="KW-1185">Reference proteome</keyword>
<accession>A0A6S7G2R0</accession>
<dbReference type="Pfam" id="PF24681">
    <property type="entry name" value="Kelch_KLHDC2_KLHL20_DRC7"/>
    <property type="match status" value="1"/>
</dbReference>
<dbReference type="FunFam" id="1.25.40.420:FF:000001">
    <property type="entry name" value="Kelch-like family member 12"/>
    <property type="match status" value="1"/>
</dbReference>
<dbReference type="EMBL" id="CACRXK020000513">
    <property type="protein sequence ID" value="CAB3982526.1"/>
    <property type="molecule type" value="Genomic_DNA"/>
</dbReference>
<dbReference type="Pfam" id="PF07707">
    <property type="entry name" value="BACK"/>
    <property type="match status" value="1"/>
</dbReference>
<dbReference type="PROSITE" id="PS50097">
    <property type="entry name" value="BTB"/>
    <property type="match status" value="1"/>
</dbReference>
<dbReference type="Pfam" id="PF01344">
    <property type="entry name" value="Kelch_1"/>
    <property type="match status" value="2"/>
</dbReference>
<name>A0A6S7G2R0_PARCT</name>
<dbReference type="SMART" id="SM00225">
    <property type="entry name" value="BTB"/>
    <property type="match status" value="1"/>
</dbReference>
<dbReference type="Gene3D" id="1.25.40.420">
    <property type="match status" value="1"/>
</dbReference>
<evidence type="ECO:0000313" key="2">
    <source>
        <dbReference type="Proteomes" id="UP001152795"/>
    </source>
</evidence>
<comment type="caution">
    <text evidence="1">The sequence shown here is derived from an EMBL/GenBank/DDBJ whole genome shotgun (WGS) entry which is preliminary data.</text>
</comment>
<dbReference type="PIRSF" id="PIRSF037037">
    <property type="entry name" value="Kelch-like_protein_gigaxonin"/>
    <property type="match status" value="1"/>
</dbReference>